<dbReference type="Pfam" id="PF01569">
    <property type="entry name" value="PAP2"/>
    <property type="match status" value="1"/>
</dbReference>
<proteinExistence type="predicted"/>
<keyword evidence="4" id="KW-1185">Reference proteome</keyword>
<keyword evidence="1" id="KW-0472">Membrane</keyword>
<dbReference type="CDD" id="cd03392">
    <property type="entry name" value="PAP2_like_2"/>
    <property type="match status" value="1"/>
</dbReference>
<evidence type="ECO:0000256" key="1">
    <source>
        <dbReference type="SAM" id="Phobius"/>
    </source>
</evidence>
<feature type="transmembrane region" description="Helical" evidence="1">
    <location>
        <begin position="7"/>
        <end position="26"/>
    </location>
</feature>
<accession>A0A3N5BSD6</accession>
<protein>
    <submittedName>
        <fullName evidence="3">Undecaprenyl-diphosphatase</fullName>
    </submittedName>
</protein>
<feature type="domain" description="Phosphatidic acid phosphatase type 2/haloperoxidase" evidence="2">
    <location>
        <begin position="84"/>
        <end position="195"/>
    </location>
</feature>
<evidence type="ECO:0000313" key="3">
    <source>
        <dbReference type="EMBL" id="RPF57980.1"/>
    </source>
</evidence>
<evidence type="ECO:0000313" key="4">
    <source>
        <dbReference type="Proteomes" id="UP000277108"/>
    </source>
</evidence>
<dbReference type="Gene3D" id="1.20.144.10">
    <property type="entry name" value="Phosphatidic acid phosphatase type 2/haloperoxidase"/>
    <property type="match status" value="2"/>
</dbReference>
<dbReference type="SMART" id="SM00014">
    <property type="entry name" value="acidPPc"/>
    <property type="match status" value="1"/>
</dbReference>
<feature type="transmembrane region" description="Helical" evidence="1">
    <location>
        <begin position="46"/>
        <end position="77"/>
    </location>
</feature>
<dbReference type="EMBL" id="RKRK01000002">
    <property type="protein sequence ID" value="RPF57980.1"/>
    <property type="molecule type" value="Genomic_DNA"/>
</dbReference>
<feature type="transmembrane region" description="Helical" evidence="1">
    <location>
        <begin position="153"/>
        <end position="174"/>
    </location>
</feature>
<feature type="transmembrane region" description="Helical" evidence="1">
    <location>
        <begin position="121"/>
        <end position="141"/>
    </location>
</feature>
<dbReference type="RefSeq" id="WP_123807485.1">
    <property type="nucleotide sequence ID" value="NZ_RKRK01000002.1"/>
</dbReference>
<gene>
    <name evidence="3" type="ORF">EDD62_0617</name>
</gene>
<name>A0A3N5BSD6_9BACL</name>
<dbReference type="InterPro" id="IPR036938">
    <property type="entry name" value="PAP2/HPO_sf"/>
</dbReference>
<dbReference type="PANTHER" id="PTHR14969">
    <property type="entry name" value="SPHINGOSINE-1-PHOSPHATE PHOSPHOHYDROLASE"/>
    <property type="match status" value="1"/>
</dbReference>
<dbReference type="PANTHER" id="PTHR14969:SF13">
    <property type="entry name" value="AT30094P"/>
    <property type="match status" value="1"/>
</dbReference>
<dbReference type="OrthoDB" id="9789113at2"/>
<dbReference type="AlphaFoldDB" id="A0A3N5BSD6"/>
<feature type="transmembrane region" description="Helical" evidence="1">
    <location>
        <begin position="180"/>
        <end position="198"/>
    </location>
</feature>
<comment type="caution">
    <text evidence="3">The sequence shown here is derived from an EMBL/GenBank/DDBJ whole genome shotgun (WGS) entry which is preliminary data.</text>
</comment>
<keyword evidence="1" id="KW-1133">Transmembrane helix</keyword>
<evidence type="ECO:0000259" key="2">
    <source>
        <dbReference type="SMART" id="SM00014"/>
    </source>
</evidence>
<dbReference type="InterPro" id="IPR000326">
    <property type="entry name" value="PAP2/HPO"/>
</dbReference>
<sequence>MSRRKRIELLIIFVMIFGVIAMFHESRLGRFIDKEVYEFIYSAESFIMTSFMLGFTFIAEVLTMIILSLMVIAVLMILKMRYEALFFALSMIISSILNPVLKNIFDRERPTLLRLIDISGFSFPSGHAMGSSTFFTSIASIMNTKFTRQQNWIITTICGFFILMVSSSRVYLGVHYPTDVLAGIFGGFISVILSSIILEKLFDNKKRII</sequence>
<organism evidence="3 4">
    <name type="scientific">Abyssicoccus albus</name>
    <dbReference type="NCBI Taxonomy" id="1817405"/>
    <lineage>
        <taxon>Bacteria</taxon>
        <taxon>Bacillati</taxon>
        <taxon>Bacillota</taxon>
        <taxon>Bacilli</taxon>
        <taxon>Bacillales</taxon>
        <taxon>Abyssicoccaceae</taxon>
    </lineage>
</organism>
<keyword evidence="1" id="KW-0812">Transmembrane</keyword>
<dbReference type="SUPFAM" id="SSF48317">
    <property type="entry name" value="Acid phosphatase/Vanadium-dependent haloperoxidase"/>
    <property type="match status" value="1"/>
</dbReference>
<reference evidence="3 4" key="1">
    <citation type="submission" date="2018-11" db="EMBL/GenBank/DDBJ databases">
        <title>Genomic Encyclopedia of Type Strains, Phase IV (KMG-IV): sequencing the most valuable type-strain genomes for metagenomic binning, comparative biology and taxonomic classification.</title>
        <authorList>
            <person name="Goeker M."/>
        </authorList>
    </citation>
    <scope>NUCLEOTIDE SEQUENCE [LARGE SCALE GENOMIC DNA]</scope>
    <source>
        <strain evidence="3 4">DSM 29158</strain>
    </source>
</reference>
<feature type="transmembrane region" description="Helical" evidence="1">
    <location>
        <begin position="84"/>
        <end position="101"/>
    </location>
</feature>
<dbReference type="Proteomes" id="UP000277108">
    <property type="component" value="Unassembled WGS sequence"/>
</dbReference>